<keyword evidence="6" id="KW-1185">Reference proteome</keyword>
<dbReference type="Pfam" id="PF00082">
    <property type="entry name" value="Peptidase_S8"/>
    <property type="match status" value="1"/>
</dbReference>
<keyword evidence="2" id="KW-0378">Hydrolase</keyword>
<evidence type="ECO:0000256" key="2">
    <source>
        <dbReference type="ARBA" id="ARBA00022801"/>
    </source>
</evidence>
<name>A0AA40F7U8_9PEZI</name>
<accession>A0AA40F7U8</accession>
<evidence type="ECO:0000259" key="4">
    <source>
        <dbReference type="Pfam" id="PF00082"/>
    </source>
</evidence>
<dbReference type="SUPFAM" id="SSF52743">
    <property type="entry name" value="Subtilisin-like"/>
    <property type="match status" value="1"/>
</dbReference>
<dbReference type="GO" id="GO:0006508">
    <property type="term" value="P:proteolysis"/>
    <property type="evidence" value="ECO:0007669"/>
    <property type="project" value="UniProtKB-KW"/>
</dbReference>
<dbReference type="Proteomes" id="UP001172155">
    <property type="component" value="Unassembled WGS sequence"/>
</dbReference>
<evidence type="ECO:0000313" key="5">
    <source>
        <dbReference type="EMBL" id="KAK0752813.1"/>
    </source>
</evidence>
<organism evidence="5 6">
    <name type="scientific">Schizothecium vesticola</name>
    <dbReference type="NCBI Taxonomy" id="314040"/>
    <lineage>
        <taxon>Eukaryota</taxon>
        <taxon>Fungi</taxon>
        <taxon>Dikarya</taxon>
        <taxon>Ascomycota</taxon>
        <taxon>Pezizomycotina</taxon>
        <taxon>Sordariomycetes</taxon>
        <taxon>Sordariomycetidae</taxon>
        <taxon>Sordariales</taxon>
        <taxon>Schizotheciaceae</taxon>
        <taxon>Schizothecium</taxon>
    </lineage>
</organism>
<evidence type="ECO:0000313" key="6">
    <source>
        <dbReference type="Proteomes" id="UP001172155"/>
    </source>
</evidence>
<evidence type="ECO:0000256" key="1">
    <source>
        <dbReference type="ARBA" id="ARBA00022670"/>
    </source>
</evidence>
<reference evidence="5" key="1">
    <citation type="submission" date="2023-06" db="EMBL/GenBank/DDBJ databases">
        <title>Genome-scale phylogeny and comparative genomics of the fungal order Sordariales.</title>
        <authorList>
            <consortium name="Lawrence Berkeley National Laboratory"/>
            <person name="Hensen N."/>
            <person name="Bonometti L."/>
            <person name="Westerberg I."/>
            <person name="Brannstrom I.O."/>
            <person name="Guillou S."/>
            <person name="Cros-Aarteil S."/>
            <person name="Calhoun S."/>
            <person name="Haridas S."/>
            <person name="Kuo A."/>
            <person name="Mondo S."/>
            <person name="Pangilinan J."/>
            <person name="Riley R."/>
            <person name="LaButti K."/>
            <person name="Andreopoulos B."/>
            <person name="Lipzen A."/>
            <person name="Chen C."/>
            <person name="Yanf M."/>
            <person name="Daum C."/>
            <person name="Ng V."/>
            <person name="Clum A."/>
            <person name="Steindorff A."/>
            <person name="Ohm R."/>
            <person name="Martin F."/>
            <person name="Silar P."/>
            <person name="Natvig D."/>
            <person name="Lalanne C."/>
            <person name="Gautier V."/>
            <person name="Ament-velasquez S.L."/>
            <person name="Kruys A."/>
            <person name="Hutchinson M.I."/>
            <person name="Powell A.J."/>
            <person name="Barry K."/>
            <person name="Miller A.N."/>
            <person name="Grigoriev I.V."/>
            <person name="Debuchy R."/>
            <person name="Gladieux P."/>
            <person name="Thoren M.H."/>
            <person name="Johannesson H."/>
        </authorList>
    </citation>
    <scope>NUCLEOTIDE SEQUENCE</scope>
    <source>
        <strain evidence="5">SMH3187-1</strain>
    </source>
</reference>
<keyword evidence="1" id="KW-0645">Protease</keyword>
<keyword evidence="3" id="KW-0720">Serine protease</keyword>
<proteinExistence type="predicted"/>
<dbReference type="AlphaFoldDB" id="A0AA40F7U8"/>
<comment type="caution">
    <text evidence="5">The sequence shown here is derived from an EMBL/GenBank/DDBJ whole genome shotgun (WGS) entry which is preliminary data.</text>
</comment>
<dbReference type="InterPro" id="IPR000209">
    <property type="entry name" value="Peptidase_S8/S53_dom"/>
</dbReference>
<dbReference type="InterPro" id="IPR023828">
    <property type="entry name" value="Peptidase_S8_Ser-AS"/>
</dbReference>
<evidence type="ECO:0000256" key="3">
    <source>
        <dbReference type="ARBA" id="ARBA00022825"/>
    </source>
</evidence>
<feature type="domain" description="Peptidase S8/S53" evidence="4">
    <location>
        <begin position="27"/>
        <end position="127"/>
    </location>
</feature>
<dbReference type="Gene3D" id="3.40.50.200">
    <property type="entry name" value="Peptidase S8/S53 domain"/>
    <property type="match status" value="1"/>
</dbReference>
<gene>
    <name evidence="5" type="ORF">B0T18DRAFT_395436</name>
</gene>
<dbReference type="PROSITE" id="PS00138">
    <property type="entry name" value="SUBTILASE_SER"/>
    <property type="match status" value="1"/>
</dbReference>
<dbReference type="EMBL" id="JAUKUD010000001">
    <property type="protein sequence ID" value="KAK0752813.1"/>
    <property type="molecule type" value="Genomic_DNA"/>
</dbReference>
<dbReference type="InterPro" id="IPR036852">
    <property type="entry name" value="Peptidase_S8/S53_dom_sf"/>
</dbReference>
<dbReference type="GO" id="GO:0004252">
    <property type="term" value="F:serine-type endopeptidase activity"/>
    <property type="evidence" value="ECO:0007669"/>
    <property type="project" value="InterPro"/>
</dbReference>
<protein>
    <recommendedName>
        <fullName evidence="4">Peptidase S8/S53 domain-containing protein</fullName>
    </recommendedName>
</protein>
<sequence length="189" mass="19624">MGGSLLDPASFKAVVHDALCSDDIANDPERMAAHSSRGAPQHSCRLKPAVAAPGSRIPSAKRTNLALCDGLHETSGLSHDPERYYALGTSMATPLAAGGYAVIRSALRTEAGVASPPAALIKAVLVNGDLKMRGRTARRMSSARVPMISQTSITALAGWISALHIAKPEDLAKREPTSHSLMGAPAPKG</sequence>